<evidence type="ECO:0000256" key="1">
    <source>
        <dbReference type="SAM" id="MobiDB-lite"/>
    </source>
</evidence>
<evidence type="ECO:0000313" key="4">
    <source>
        <dbReference type="EMBL" id="TXJ62764.1"/>
    </source>
</evidence>
<evidence type="ECO:0000313" key="5">
    <source>
        <dbReference type="Proteomes" id="UP000321612"/>
    </source>
</evidence>
<sequence length="174" mass="19177">MRCPNCNTEVDEKELRCPHCGAELHQFDDDEPTIGRGMVIFIIIGTIFLVTFGALYYQNHKNDPEYTQTAIEPDSNLAEKNVVKFDTAFRNPIKKDSMAEEEAKEAEKVLNSIRGKAGKRKRETPETGVSSSEAEPLIVPSHPNAGSNGGKPEVTPGSTTPTVPKPHIENIETE</sequence>
<reference evidence="5" key="1">
    <citation type="submission" date="2019-05" db="EMBL/GenBank/DDBJ databases">
        <title>Prevotella brunnea sp. nov., isolated from a wound of a patient.</title>
        <authorList>
            <person name="Buhl M."/>
        </authorList>
    </citation>
    <scope>NUCLEOTIDE SEQUENCE [LARGE SCALE GENOMIC DNA]</scope>
    <source>
        <strain evidence="5">A2672</strain>
    </source>
</reference>
<dbReference type="Proteomes" id="UP000321612">
    <property type="component" value="Unassembled WGS sequence"/>
</dbReference>
<accession>A0A5C8GKX1</accession>
<dbReference type="EMBL" id="SDIK01000019">
    <property type="protein sequence ID" value="TXJ62764.1"/>
    <property type="molecule type" value="Genomic_DNA"/>
</dbReference>
<name>A0A5C8GKX1_9BACT</name>
<gene>
    <name evidence="4" type="ORF">ETF27_03170</name>
</gene>
<organism evidence="4 5">
    <name type="scientific">Prevotella brunnea</name>
    <dbReference type="NCBI Taxonomy" id="2508867"/>
    <lineage>
        <taxon>Bacteria</taxon>
        <taxon>Pseudomonadati</taxon>
        <taxon>Bacteroidota</taxon>
        <taxon>Bacteroidia</taxon>
        <taxon>Bacteroidales</taxon>
        <taxon>Prevotellaceae</taxon>
        <taxon>Prevotella</taxon>
    </lineage>
</organism>
<feature type="region of interest" description="Disordered" evidence="1">
    <location>
        <begin position="95"/>
        <end position="174"/>
    </location>
</feature>
<dbReference type="AlphaFoldDB" id="A0A5C8GKX1"/>
<feature type="transmembrane region" description="Helical" evidence="2">
    <location>
        <begin position="38"/>
        <end position="57"/>
    </location>
</feature>
<dbReference type="RefSeq" id="WP_130828548.1">
    <property type="nucleotide sequence ID" value="NZ_SDIK01000019.1"/>
</dbReference>
<evidence type="ECO:0000256" key="2">
    <source>
        <dbReference type="SAM" id="Phobius"/>
    </source>
</evidence>
<proteinExistence type="predicted"/>
<dbReference type="Pfam" id="PF13240">
    <property type="entry name" value="Zn_Ribbon_1"/>
    <property type="match status" value="1"/>
</dbReference>
<keyword evidence="2" id="KW-1133">Transmembrane helix</keyword>
<comment type="caution">
    <text evidence="4">The sequence shown here is derived from an EMBL/GenBank/DDBJ whole genome shotgun (WGS) entry which is preliminary data.</text>
</comment>
<keyword evidence="5" id="KW-1185">Reference proteome</keyword>
<dbReference type="InterPro" id="IPR026870">
    <property type="entry name" value="Zinc_ribbon_dom"/>
</dbReference>
<keyword evidence="2" id="KW-0812">Transmembrane</keyword>
<feature type="domain" description="Zinc-ribbon" evidence="3">
    <location>
        <begin position="3"/>
        <end position="24"/>
    </location>
</feature>
<keyword evidence="2" id="KW-0472">Membrane</keyword>
<dbReference type="OrthoDB" id="1082307at2"/>
<evidence type="ECO:0000259" key="3">
    <source>
        <dbReference type="Pfam" id="PF13240"/>
    </source>
</evidence>
<protein>
    <submittedName>
        <fullName evidence="4">Zinc-ribbon domain-containing protein</fullName>
    </submittedName>
</protein>